<evidence type="ECO:0000259" key="1">
    <source>
        <dbReference type="Pfam" id="PF00174"/>
    </source>
</evidence>
<accession>A0ABT3WZ04</accession>
<dbReference type="InterPro" id="IPR036374">
    <property type="entry name" value="OxRdtase_Mopterin-bd_sf"/>
</dbReference>
<protein>
    <submittedName>
        <fullName evidence="2">Molybdopterin-dependent oxidoreductase</fullName>
    </submittedName>
</protein>
<dbReference type="SUPFAM" id="SSF56524">
    <property type="entry name" value="Oxidoreductase molybdopterin-binding domain"/>
    <property type="match status" value="1"/>
</dbReference>
<sequence>MTEDRKRLFLVQVRGLVADERDLHYADFQDGALGPHMDVTPIVPTFSGIATPLSSLLEMCKPLTECTHAVFHASDEFQATVPVGDLGQALLLFQQDGEPLKKGFPVRLLVPDGSSDCLNVKSVVRIEFVKHTAPEQEATFGFKNMVSPAEL</sequence>
<feature type="domain" description="Oxidoreductase molybdopterin-binding" evidence="1">
    <location>
        <begin position="51"/>
        <end position="134"/>
    </location>
</feature>
<dbReference type="InterPro" id="IPR000572">
    <property type="entry name" value="OxRdtase_Mopterin-bd_dom"/>
</dbReference>
<evidence type="ECO:0000313" key="2">
    <source>
        <dbReference type="EMBL" id="MCX7568495.1"/>
    </source>
</evidence>
<comment type="caution">
    <text evidence="2">The sequence shown here is derived from an EMBL/GenBank/DDBJ whole genome shotgun (WGS) entry which is preliminary data.</text>
</comment>
<keyword evidence="3" id="KW-1185">Reference proteome</keyword>
<evidence type="ECO:0000313" key="3">
    <source>
        <dbReference type="Proteomes" id="UP001208017"/>
    </source>
</evidence>
<name>A0ABT3WZ04_9BACL</name>
<dbReference type="RefSeq" id="WP_267149740.1">
    <property type="nucleotide sequence ID" value="NZ_JAPMLT010000001.1"/>
</dbReference>
<gene>
    <name evidence="2" type="ORF">OS242_00755</name>
</gene>
<dbReference type="Pfam" id="PF00174">
    <property type="entry name" value="Oxidored_molyb"/>
    <property type="match status" value="1"/>
</dbReference>
<dbReference type="Gene3D" id="3.90.420.10">
    <property type="entry name" value="Oxidoreductase, molybdopterin-binding domain"/>
    <property type="match status" value="1"/>
</dbReference>
<organism evidence="2 3">
    <name type="scientific">Tumebacillus lacus</name>
    <dbReference type="NCBI Taxonomy" id="2995335"/>
    <lineage>
        <taxon>Bacteria</taxon>
        <taxon>Bacillati</taxon>
        <taxon>Bacillota</taxon>
        <taxon>Bacilli</taxon>
        <taxon>Bacillales</taxon>
        <taxon>Alicyclobacillaceae</taxon>
        <taxon>Tumebacillus</taxon>
    </lineage>
</organism>
<proteinExistence type="predicted"/>
<reference evidence="2 3" key="1">
    <citation type="submission" date="2022-11" db="EMBL/GenBank/DDBJ databases">
        <title>Study of microbial diversity in lake waters.</title>
        <authorList>
            <person name="Zhang J."/>
        </authorList>
    </citation>
    <scope>NUCLEOTIDE SEQUENCE [LARGE SCALE GENOMIC DNA]</scope>
    <source>
        <strain evidence="2 3">DT12</strain>
    </source>
</reference>
<dbReference type="EMBL" id="JAPMLT010000001">
    <property type="protein sequence ID" value="MCX7568495.1"/>
    <property type="molecule type" value="Genomic_DNA"/>
</dbReference>
<dbReference type="Proteomes" id="UP001208017">
    <property type="component" value="Unassembled WGS sequence"/>
</dbReference>